<protein>
    <submittedName>
        <fullName evidence="2">Peptide methionine sulfoxide reductase-like</fullName>
    </submittedName>
</protein>
<evidence type="ECO:0000256" key="1">
    <source>
        <dbReference type="SAM" id="MobiDB-lite"/>
    </source>
</evidence>
<feature type="compositionally biased region" description="Polar residues" evidence="1">
    <location>
        <begin position="62"/>
        <end position="72"/>
    </location>
</feature>
<dbReference type="OrthoDB" id="1738689at2759"/>
<sequence length="113" mass="12557">MSNLTSLVKFDMEKLDERINFGLCQVQVNGVLIQAGLHKTLKGRLGSSSKESSSDMCLEKSNGGSKASNMSNKDWEGIDLREASACMEYQQPKNFGRSLKQCIKQKACQIDYT</sequence>
<gene>
    <name evidence="2" type="ORF">E6C27_scaffold223G00580</name>
</gene>
<accession>A0A5A7SQ02</accession>
<name>A0A5A7SQ02_CUCMM</name>
<dbReference type="AlphaFoldDB" id="A0A5A7SQ02"/>
<proteinExistence type="predicted"/>
<comment type="caution">
    <text evidence="2">The sequence shown here is derived from an EMBL/GenBank/DDBJ whole genome shotgun (WGS) entry which is preliminary data.</text>
</comment>
<evidence type="ECO:0000313" key="2">
    <source>
        <dbReference type="EMBL" id="KAA0032086.1"/>
    </source>
</evidence>
<dbReference type="EMBL" id="SSTE01021882">
    <property type="protein sequence ID" value="KAA0032086.1"/>
    <property type="molecule type" value="Genomic_DNA"/>
</dbReference>
<feature type="region of interest" description="Disordered" evidence="1">
    <location>
        <begin position="43"/>
        <end position="72"/>
    </location>
</feature>
<evidence type="ECO:0000313" key="3">
    <source>
        <dbReference type="Proteomes" id="UP000321393"/>
    </source>
</evidence>
<organism evidence="2 3">
    <name type="scientific">Cucumis melo var. makuwa</name>
    <name type="common">Oriental melon</name>
    <dbReference type="NCBI Taxonomy" id="1194695"/>
    <lineage>
        <taxon>Eukaryota</taxon>
        <taxon>Viridiplantae</taxon>
        <taxon>Streptophyta</taxon>
        <taxon>Embryophyta</taxon>
        <taxon>Tracheophyta</taxon>
        <taxon>Spermatophyta</taxon>
        <taxon>Magnoliopsida</taxon>
        <taxon>eudicotyledons</taxon>
        <taxon>Gunneridae</taxon>
        <taxon>Pentapetalae</taxon>
        <taxon>rosids</taxon>
        <taxon>fabids</taxon>
        <taxon>Cucurbitales</taxon>
        <taxon>Cucurbitaceae</taxon>
        <taxon>Benincaseae</taxon>
        <taxon>Cucumis</taxon>
    </lineage>
</organism>
<dbReference type="Proteomes" id="UP000321393">
    <property type="component" value="Unassembled WGS sequence"/>
</dbReference>
<reference evidence="2 3" key="1">
    <citation type="submission" date="2019-08" db="EMBL/GenBank/DDBJ databases">
        <title>Draft genome sequences of two oriental melons (Cucumis melo L. var makuwa).</title>
        <authorList>
            <person name="Kwon S.-Y."/>
        </authorList>
    </citation>
    <scope>NUCLEOTIDE SEQUENCE [LARGE SCALE GENOMIC DNA]</scope>
    <source>
        <strain evidence="3">cv. SW 3</strain>
        <tissue evidence="2">Leaf</tissue>
    </source>
</reference>